<dbReference type="PANTHER" id="PTHR23097:SF181">
    <property type="entry name" value="CASPASE-8-LIKE"/>
    <property type="match status" value="1"/>
</dbReference>
<evidence type="ECO:0000256" key="2">
    <source>
        <dbReference type="ARBA" id="ARBA00022525"/>
    </source>
</evidence>
<evidence type="ECO:0000256" key="9">
    <source>
        <dbReference type="SAM" id="MobiDB-lite"/>
    </source>
</evidence>
<dbReference type="InterPro" id="IPR011029">
    <property type="entry name" value="DEATH-like_dom_sf"/>
</dbReference>
<evidence type="ECO:0000256" key="7">
    <source>
        <dbReference type="ARBA" id="ARBA00023180"/>
    </source>
</evidence>
<dbReference type="RefSeq" id="XP_030047798.1">
    <property type="nucleotide sequence ID" value="XM_030191938.1"/>
</dbReference>
<dbReference type="GO" id="GO:0005576">
    <property type="term" value="C:extracellular region"/>
    <property type="evidence" value="ECO:0007669"/>
    <property type="project" value="UniProtKB-SubCell"/>
</dbReference>
<dbReference type="InterPro" id="IPR000488">
    <property type="entry name" value="Death_dom"/>
</dbReference>
<evidence type="ECO:0000256" key="6">
    <source>
        <dbReference type="ARBA" id="ARBA00023157"/>
    </source>
</evidence>
<evidence type="ECO:0000256" key="3">
    <source>
        <dbReference type="ARBA" id="ARBA00022703"/>
    </source>
</evidence>
<dbReference type="Pfam" id="PF00531">
    <property type="entry name" value="Death"/>
    <property type="match status" value="1"/>
</dbReference>
<keyword evidence="6 8" id="KW-1015">Disulfide bond</keyword>
<feature type="disulfide bond" evidence="8">
    <location>
        <begin position="107"/>
        <end position="120"/>
    </location>
</feature>
<keyword evidence="14" id="KW-1185">Reference proteome</keyword>
<dbReference type="AlphaFoldDB" id="A0A6P7X5P4"/>
<evidence type="ECO:0000256" key="1">
    <source>
        <dbReference type="ARBA" id="ARBA00004613"/>
    </source>
</evidence>
<sequence length="456" mass="51332">MTTSNALFLSHPLQALATCLSGPPPTKMANFPVLLFCVLSSRWLCSSAVQESFYTVIQDGHKLDCQMCPAGRRVERECTKDVDTTCVVCEDDTYMDHPNGLSHCFPCRKCGNYAREINPCERILNRVCVCENNTYELDGLCELHRKCGLGYSVQKHGTATHNVICGRCLPGYFSDEISSTASCKRHQNCLLKGFHVKVAGNTTHDAICGRKRRPMTYKPDQHQELTTQTKSEPFTFKPTLSKTTDNGGHHSPGHTTDYIYCLTKNDLVLMVIIILSSLLVSGSGWCMFLRKRKKMNKYISGMQSVDKDWKFNIRGTGAKQNALHEIAKRIGSDWSKLLGELGYTKDWRTVREEHRGIYNQALEALRLWTQWEENATLDQLKTAVKAIGRNDIYEALDNLVDEPDKVMDLKHLRTNIQSLGIRGRTASKGNRTNRKQADMGKPLLPRNATPPVIANA</sequence>
<dbReference type="SUPFAM" id="SSF57586">
    <property type="entry name" value="TNF receptor-like"/>
    <property type="match status" value="2"/>
</dbReference>
<comment type="subcellular location">
    <subcellularLocation>
        <location evidence="1">Secreted</location>
    </subcellularLocation>
</comment>
<proteinExistence type="predicted"/>
<evidence type="ECO:0000259" key="13">
    <source>
        <dbReference type="PROSITE" id="PS50050"/>
    </source>
</evidence>
<accession>A0A6P7X5P4</accession>
<dbReference type="SUPFAM" id="SSF47986">
    <property type="entry name" value="DEATH domain"/>
    <property type="match status" value="1"/>
</dbReference>
<dbReference type="Gene3D" id="2.10.50.10">
    <property type="entry name" value="Tumor Necrosis Factor Receptor, subunit A, domain 2"/>
    <property type="match status" value="2"/>
</dbReference>
<dbReference type="PROSITE" id="PS50050">
    <property type="entry name" value="TNFR_NGFR_2"/>
    <property type="match status" value="1"/>
</dbReference>
<dbReference type="GO" id="GO:0006915">
    <property type="term" value="P:apoptotic process"/>
    <property type="evidence" value="ECO:0007669"/>
    <property type="project" value="UniProtKB-KW"/>
</dbReference>
<evidence type="ECO:0000313" key="15">
    <source>
        <dbReference type="RefSeq" id="XP_030047798.1"/>
    </source>
</evidence>
<feature type="disulfide bond" evidence="8">
    <location>
        <begin position="110"/>
        <end position="128"/>
    </location>
</feature>
<dbReference type="Gene3D" id="1.10.533.10">
    <property type="entry name" value="Death Domain, Fas"/>
    <property type="match status" value="1"/>
</dbReference>
<keyword evidence="10" id="KW-0812">Transmembrane</keyword>
<evidence type="ECO:0000256" key="8">
    <source>
        <dbReference type="PROSITE-ProRule" id="PRU00206"/>
    </source>
</evidence>
<evidence type="ECO:0000259" key="12">
    <source>
        <dbReference type="PROSITE" id="PS50017"/>
    </source>
</evidence>
<feature type="domain" description="TNFR-Cys" evidence="13">
    <location>
        <begin position="88"/>
        <end position="128"/>
    </location>
</feature>
<dbReference type="InParanoid" id="A0A6P7X5P4"/>
<feature type="domain" description="Death" evidence="12">
    <location>
        <begin position="319"/>
        <end position="400"/>
    </location>
</feature>
<feature type="disulfide bond" evidence="8">
    <location>
        <begin position="89"/>
        <end position="104"/>
    </location>
</feature>
<gene>
    <name evidence="15" type="primary">LOC115461879</name>
</gene>
<evidence type="ECO:0000313" key="14">
    <source>
        <dbReference type="Proteomes" id="UP000515156"/>
    </source>
</evidence>
<keyword evidence="10" id="KW-1133">Transmembrane helix</keyword>
<evidence type="ECO:0000256" key="5">
    <source>
        <dbReference type="ARBA" id="ARBA00022737"/>
    </source>
</evidence>
<dbReference type="SMART" id="SM00208">
    <property type="entry name" value="TNFR"/>
    <property type="match status" value="4"/>
</dbReference>
<evidence type="ECO:0000256" key="10">
    <source>
        <dbReference type="SAM" id="Phobius"/>
    </source>
</evidence>
<feature type="region of interest" description="Disordered" evidence="9">
    <location>
        <begin position="425"/>
        <end position="456"/>
    </location>
</feature>
<feature type="transmembrane region" description="Helical" evidence="10">
    <location>
        <begin position="267"/>
        <end position="289"/>
    </location>
</feature>
<keyword evidence="4 11" id="KW-0732">Signal</keyword>
<evidence type="ECO:0000256" key="11">
    <source>
        <dbReference type="SAM" id="SignalP"/>
    </source>
</evidence>
<feature type="signal peptide" evidence="11">
    <location>
        <begin position="1"/>
        <end position="17"/>
    </location>
</feature>
<dbReference type="GO" id="GO:0007165">
    <property type="term" value="P:signal transduction"/>
    <property type="evidence" value="ECO:0007669"/>
    <property type="project" value="InterPro"/>
</dbReference>
<dbReference type="CDD" id="cd01670">
    <property type="entry name" value="Death"/>
    <property type="match status" value="1"/>
</dbReference>
<evidence type="ECO:0000256" key="4">
    <source>
        <dbReference type="ARBA" id="ARBA00022729"/>
    </source>
</evidence>
<dbReference type="PANTHER" id="PTHR23097">
    <property type="entry name" value="TUMOR NECROSIS FACTOR RECEPTOR SUPERFAMILY MEMBER"/>
    <property type="match status" value="1"/>
</dbReference>
<keyword evidence="10" id="KW-0472">Membrane</keyword>
<dbReference type="PROSITE" id="PS00652">
    <property type="entry name" value="TNFR_NGFR_1"/>
    <property type="match status" value="1"/>
</dbReference>
<dbReference type="InterPro" id="IPR001368">
    <property type="entry name" value="TNFR/NGFR_Cys_rich_reg"/>
</dbReference>
<keyword evidence="7" id="KW-0325">Glycoprotein</keyword>
<name>A0A6P7X5P4_9AMPH</name>
<dbReference type="Pfam" id="PF00020">
    <property type="entry name" value="TNFR_c6"/>
    <property type="match status" value="2"/>
</dbReference>
<protein>
    <submittedName>
        <fullName evidence="15">Tumor necrosis factor receptor superfamily member 16-like</fullName>
    </submittedName>
</protein>
<dbReference type="Proteomes" id="UP000515156">
    <property type="component" value="Chromosome 2"/>
</dbReference>
<feature type="chain" id="PRO_5028100827" evidence="11">
    <location>
        <begin position="18"/>
        <end position="456"/>
    </location>
</feature>
<dbReference type="KEGG" id="muo:115461879"/>
<dbReference type="GeneID" id="115461879"/>
<keyword evidence="3" id="KW-0053">Apoptosis</keyword>
<reference evidence="15" key="1">
    <citation type="submission" date="2025-08" db="UniProtKB">
        <authorList>
            <consortium name="RefSeq"/>
        </authorList>
    </citation>
    <scope>IDENTIFICATION</scope>
</reference>
<organism evidence="14 15">
    <name type="scientific">Microcaecilia unicolor</name>
    <dbReference type="NCBI Taxonomy" id="1415580"/>
    <lineage>
        <taxon>Eukaryota</taxon>
        <taxon>Metazoa</taxon>
        <taxon>Chordata</taxon>
        <taxon>Craniata</taxon>
        <taxon>Vertebrata</taxon>
        <taxon>Euteleostomi</taxon>
        <taxon>Amphibia</taxon>
        <taxon>Gymnophiona</taxon>
        <taxon>Siphonopidae</taxon>
        <taxon>Microcaecilia</taxon>
    </lineage>
</organism>
<dbReference type="OrthoDB" id="8633482at2759"/>
<keyword evidence="5" id="KW-0677">Repeat</keyword>
<dbReference type="PROSITE" id="PS50017">
    <property type="entry name" value="DEATH_DOMAIN"/>
    <property type="match status" value="1"/>
</dbReference>
<dbReference type="InterPro" id="IPR052459">
    <property type="entry name" value="TNFRSF_decoy_receptor"/>
</dbReference>
<feature type="repeat" description="TNFR-Cys" evidence="8">
    <location>
        <begin position="88"/>
        <end position="128"/>
    </location>
</feature>
<keyword evidence="2" id="KW-0964">Secreted</keyword>